<reference evidence="9 10" key="1">
    <citation type="submission" date="2020-08" db="EMBL/GenBank/DDBJ databases">
        <title>Genomic Encyclopedia of Type Strains, Phase IV (KMG-IV): sequencing the most valuable type-strain genomes for metagenomic binning, comparative biology and taxonomic classification.</title>
        <authorList>
            <person name="Goeker M."/>
        </authorList>
    </citation>
    <scope>NUCLEOTIDE SEQUENCE [LARGE SCALE GENOMIC DNA]</scope>
    <source>
        <strain evidence="9 10">DSM 26189</strain>
    </source>
</reference>
<keyword evidence="4 7" id="KW-0812">Transmembrane</keyword>
<evidence type="ECO:0000256" key="6">
    <source>
        <dbReference type="ARBA" id="ARBA00023136"/>
    </source>
</evidence>
<evidence type="ECO:0000256" key="4">
    <source>
        <dbReference type="ARBA" id="ARBA00022692"/>
    </source>
</evidence>
<dbReference type="PRINTS" id="PR00173">
    <property type="entry name" value="EDTRNSPORT"/>
</dbReference>
<evidence type="ECO:0000256" key="8">
    <source>
        <dbReference type="SAM" id="SignalP"/>
    </source>
</evidence>
<feature type="signal peptide" evidence="8">
    <location>
        <begin position="1"/>
        <end position="24"/>
    </location>
</feature>
<feature type="transmembrane region" description="Helical" evidence="7">
    <location>
        <begin position="291"/>
        <end position="316"/>
    </location>
</feature>
<comment type="subcellular location">
    <subcellularLocation>
        <location evidence="1">Cell membrane</location>
        <topology evidence="1">Multi-pass membrane protein</topology>
    </subcellularLocation>
</comment>
<feature type="chain" id="PRO_5031021251" evidence="8">
    <location>
        <begin position="25"/>
        <end position="620"/>
    </location>
</feature>
<sequence length="620" mass="65493">MRKALLILGSLLLGLMLGMATQPAAPFWGQAADIIGTLWLNGLRMSVIPLIVALLVTGIAQTAQAARGGRLAARGIALMLALLALSSLSAALFVPAILALFPIPAEAAQALRALLVRPQEVGAVPGPGAFLTGLIPTNPFAAAAEGAILPLLVFTFAFAFAANRLPEGQRALLTGFFDAAANALIIVVGWVLWLAPVGVLALAYTLGRATGGAAFGALAHYVAVLVVTGALVWIAAFFLAAFGARIGPLRFFRAAIPAQAVAISTQSSLASLPAMLQGLDQLGTRRPVSEVILPIAVALFRATGPAMNLGVALYVAHWLGVQLSPWQVALGVAVATVTTIGSVSLPVPRGLRRSACSDGQRVAGAERQPVGVDDRRRRVDQRDQIVGIGQMRGMRVEQPQHRIGLGRQQRQEREIALRSAAAIEQEAVGANAVEQPLGGGRVQILRERRGGSIVPVVQAQRQFHPLLRPQRAEHGRIGGDLLRQPRIGIAPGRADRLAPGLVDQRRISRAVDLDIAHAHFQQTPDRLAIGCSGRSLAARQAQLGRHRAVGENKGRLGRRIAGPRALSARTIAAAQFAVGREADPCILLEDQQFLDRPVDRLLQRRAGKAGRGGEEGGRRQ</sequence>
<keyword evidence="2" id="KW-0813">Transport</keyword>
<dbReference type="Proteomes" id="UP000571950">
    <property type="component" value="Unassembled WGS sequence"/>
</dbReference>
<keyword evidence="6 7" id="KW-0472">Membrane</keyword>
<feature type="transmembrane region" description="Helical" evidence="7">
    <location>
        <begin position="218"/>
        <end position="243"/>
    </location>
</feature>
<evidence type="ECO:0000256" key="3">
    <source>
        <dbReference type="ARBA" id="ARBA00022475"/>
    </source>
</evidence>
<keyword evidence="3" id="KW-1003">Cell membrane</keyword>
<dbReference type="Pfam" id="PF00375">
    <property type="entry name" value="SDF"/>
    <property type="match status" value="1"/>
</dbReference>
<dbReference type="InterPro" id="IPR001991">
    <property type="entry name" value="Na-dicarboxylate_symporter"/>
</dbReference>
<evidence type="ECO:0000313" key="10">
    <source>
        <dbReference type="Proteomes" id="UP000571950"/>
    </source>
</evidence>
<feature type="transmembrane region" description="Helical" evidence="7">
    <location>
        <begin position="140"/>
        <end position="162"/>
    </location>
</feature>
<keyword evidence="5 7" id="KW-1133">Transmembrane helix</keyword>
<name>A0A7W6FRN8_9SPHN</name>
<feature type="transmembrane region" description="Helical" evidence="7">
    <location>
        <begin position="78"/>
        <end position="101"/>
    </location>
</feature>
<organism evidence="9 10">
    <name type="scientific">Sphingobium jiangsuense</name>
    <dbReference type="NCBI Taxonomy" id="870476"/>
    <lineage>
        <taxon>Bacteria</taxon>
        <taxon>Pseudomonadati</taxon>
        <taxon>Pseudomonadota</taxon>
        <taxon>Alphaproteobacteria</taxon>
        <taxon>Sphingomonadales</taxon>
        <taxon>Sphingomonadaceae</taxon>
        <taxon>Sphingobium</taxon>
    </lineage>
</organism>
<accession>A0A7W6FRN8</accession>
<dbReference type="PANTHER" id="PTHR42865:SF7">
    <property type="entry name" value="PROTON_GLUTAMATE-ASPARTATE SYMPORTER"/>
    <property type="match status" value="1"/>
</dbReference>
<dbReference type="AlphaFoldDB" id="A0A7W6FRN8"/>
<proteinExistence type="predicted"/>
<dbReference type="InterPro" id="IPR036458">
    <property type="entry name" value="Na:dicarbo_symporter_sf"/>
</dbReference>
<protein>
    <submittedName>
        <fullName evidence="9">Na+/H+-dicarboxylate symporter</fullName>
    </submittedName>
</protein>
<feature type="transmembrane region" description="Helical" evidence="7">
    <location>
        <begin position="328"/>
        <end position="347"/>
    </location>
</feature>
<dbReference type="SUPFAM" id="SSF118215">
    <property type="entry name" value="Proton glutamate symport protein"/>
    <property type="match status" value="1"/>
</dbReference>
<dbReference type="GO" id="GO:0005886">
    <property type="term" value="C:plasma membrane"/>
    <property type="evidence" value="ECO:0007669"/>
    <property type="project" value="UniProtKB-SubCell"/>
</dbReference>
<evidence type="ECO:0000313" key="9">
    <source>
        <dbReference type="EMBL" id="MBB3928346.1"/>
    </source>
</evidence>
<evidence type="ECO:0000256" key="5">
    <source>
        <dbReference type="ARBA" id="ARBA00022989"/>
    </source>
</evidence>
<keyword evidence="10" id="KW-1185">Reference proteome</keyword>
<dbReference type="GO" id="GO:0015293">
    <property type="term" value="F:symporter activity"/>
    <property type="evidence" value="ECO:0007669"/>
    <property type="project" value="UniProtKB-KW"/>
</dbReference>
<dbReference type="EMBL" id="JACIDT010000022">
    <property type="protein sequence ID" value="MBB3928346.1"/>
    <property type="molecule type" value="Genomic_DNA"/>
</dbReference>
<comment type="caution">
    <text evidence="9">The sequence shown here is derived from an EMBL/GenBank/DDBJ whole genome shotgun (WGS) entry which is preliminary data.</text>
</comment>
<dbReference type="Gene3D" id="1.10.3860.10">
    <property type="entry name" value="Sodium:dicarboxylate symporter"/>
    <property type="match status" value="1"/>
</dbReference>
<evidence type="ECO:0000256" key="1">
    <source>
        <dbReference type="ARBA" id="ARBA00004651"/>
    </source>
</evidence>
<evidence type="ECO:0000256" key="2">
    <source>
        <dbReference type="ARBA" id="ARBA00022448"/>
    </source>
</evidence>
<evidence type="ECO:0000256" key="7">
    <source>
        <dbReference type="SAM" id="Phobius"/>
    </source>
</evidence>
<dbReference type="PANTHER" id="PTHR42865">
    <property type="entry name" value="PROTON/GLUTAMATE-ASPARTATE SYMPORTER"/>
    <property type="match status" value="1"/>
</dbReference>
<dbReference type="RefSeq" id="WP_188073626.1">
    <property type="nucleotide sequence ID" value="NZ_BSPS01000044.1"/>
</dbReference>
<feature type="transmembrane region" description="Helical" evidence="7">
    <location>
        <begin position="183"/>
        <end position="206"/>
    </location>
</feature>
<gene>
    <name evidence="9" type="ORF">GGR43_004090</name>
</gene>
<keyword evidence="8" id="KW-0732">Signal</keyword>